<keyword evidence="1" id="KW-0472">Membrane</keyword>
<evidence type="ECO:0000256" key="1">
    <source>
        <dbReference type="SAM" id="Phobius"/>
    </source>
</evidence>
<keyword evidence="1" id="KW-1133">Transmembrane helix</keyword>
<protein>
    <submittedName>
        <fullName evidence="2">Uncharacterized protein</fullName>
    </submittedName>
</protein>
<reference evidence="2" key="1">
    <citation type="journal article" date="2014" name="Front. Microbiol.">
        <title>High frequency of phylogenetically diverse reductive dehalogenase-homologous genes in deep subseafloor sedimentary metagenomes.</title>
        <authorList>
            <person name="Kawai M."/>
            <person name="Futagami T."/>
            <person name="Toyoda A."/>
            <person name="Takaki Y."/>
            <person name="Nishi S."/>
            <person name="Hori S."/>
            <person name="Arai W."/>
            <person name="Tsubouchi T."/>
            <person name="Morono Y."/>
            <person name="Uchiyama I."/>
            <person name="Ito T."/>
            <person name="Fujiyama A."/>
            <person name="Inagaki F."/>
            <person name="Takami H."/>
        </authorList>
    </citation>
    <scope>NUCLEOTIDE SEQUENCE</scope>
    <source>
        <strain evidence="2">Expedition CK06-06</strain>
    </source>
</reference>
<keyword evidence="1" id="KW-0812">Transmembrane</keyword>
<comment type="caution">
    <text evidence="2">The sequence shown here is derived from an EMBL/GenBank/DDBJ whole genome shotgun (WGS) entry which is preliminary data.</text>
</comment>
<name>X1B7J2_9ZZZZ</name>
<dbReference type="EMBL" id="BART01025901">
    <property type="protein sequence ID" value="GAG91060.1"/>
    <property type="molecule type" value="Genomic_DNA"/>
</dbReference>
<sequence length="150" mass="17102">MFTNLVIIIFVPFILAMIFRKLGKGFVNKTEKYYSPISILIIMCIMAGALAKVDIIKTFKDGGAIYYSFFLLFVFTALLYVIGYFIVFRRDAQTKISSSIAMTYMNTTLAIVFAAEFFSAKTLLLVTLYQIPTNIGIISFGYFVKKYIYN</sequence>
<dbReference type="Gene3D" id="1.20.1530.20">
    <property type="match status" value="1"/>
</dbReference>
<evidence type="ECO:0000313" key="2">
    <source>
        <dbReference type="EMBL" id="GAG91060.1"/>
    </source>
</evidence>
<accession>X1B7J2</accession>
<organism evidence="2">
    <name type="scientific">marine sediment metagenome</name>
    <dbReference type="NCBI Taxonomy" id="412755"/>
    <lineage>
        <taxon>unclassified sequences</taxon>
        <taxon>metagenomes</taxon>
        <taxon>ecological metagenomes</taxon>
    </lineage>
</organism>
<feature type="transmembrane region" description="Helical" evidence="1">
    <location>
        <begin position="6"/>
        <end position="22"/>
    </location>
</feature>
<gene>
    <name evidence="2" type="ORF">S01H4_46364</name>
</gene>
<dbReference type="AlphaFoldDB" id="X1B7J2"/>
<dbReference type="InterPro" id="IPR038770">
    <property type="entry name" value="Na+/solute_symporter_sf"/>
</dbReference>
<feature type="transmembrane region" description="Helical" evidence="1">
    <location>
        <begin position="65"/>
        <end position="87"/>
    </location>
</feature>
<proteinExistence type="predicted"/>
<feature type="transmembrane region" description="Helical" evidence="1">
    <location>
        <begin position="34"/>
        <end position="53"/>
    </location>
</feature>
<feature type="transmembrane region" description="Helical" evidence="1">
    <location>
        <begin position="99"/>
        <end position="118"/>
    </location>
</feature>
<feature type="transmembrane region" description="Helical" evidence="1">
    <location>
        <begin position="124"/>
        <end position="144"/>
    </location>
</feature>